<keyword evidence="7" id="KW-1185">Reference proteome</keyword>
<organism evidence="6 7">
    <name type="scientific">Neisseria oralis</name>
    <dbReference type="NCBI Taxonomy" id="1107316"/>
    <lineage>
        <taxon>Bacteria</taxon>
        <taxon>Pseudomonadati</taxon>
        <taxon>Pseudomonadota</taxon>
        <taxon>Betaproteobacteria</taxon>
        <taxon>Neisseriales</taxon>
        <taxon>Neisseriaceae</taxon>
        <taxon>Neisseria</taxon>
    </lineage>
</organism>
<evidence type="ECO:0000313" key="7">
    <source>
        <dbReference type="Proteomes" id="UP001621964"/>
    </source>
</evidence>
<comment type="caution">
    <text evidence="6">The sequence shown here is derived from an EMBL/GenBank/DDBJ whole genome shotgun (WGS) entry which is preliminary data.</text>
</comment>
<dbReference type="Pfam" id="PF13505">
    <property type="entry name" value="OMP_b-brl"/>
    <property type="match status" value="1"/>
</dbReference>
<dbReference type="InterPro" id="IPR027385">
    <property type="entry name" value="Beta-barrel_OMP"/>
</dbReference>
<name>A0ABW8Q485_9NEIS</name>
<protein>
    <submittedName>
        <fullName evidence="6">Porin family protein</fullName>
    </submittedName>
</protein>
<keyword evidence="2 4" id="KW-0732">Signal</keyword>
<accession>A0ABW8Q485</accession>
<dbReference type="RefSeq" id="WP_293276853.1">
    <property type="nucleotide sequence ID" value="NZ_JBJGEB010000007.1"/>
</dbReference>
<dbReference type="SUPFAM" id="SSF56925">
    <property type="entry name" value="OMPA-like"/>
    <property type="match status" value="1"/>
</dbReference>
<feature type="compositionally biased region" description="Low complexity" evidence="3">
    <location>
        <begin position="157"/>
        <end position="168"/>
    </location>
</feature>
<dbReference type="EMBL" id="JBJGEB010000007">
    <property type="protein sequence ID" value="MFK7642388.1"/>
    <property type="molecule type" value="Genomic_DNA"/>
</dbReference>
<dbReference type="InterPro" id="IPR011250">
    <property type="entry name" value="OMP/PagP_B-barrel"/>
</dbReference>
<feature type="signal peptide" evidence="4">
    <location>
        <begin position="1"/>
        <end position="24"/>
    </location>
</feature>
<proteinExistence type="predicted"/>
<feature type="chain" id="PRO_5047267810" evidence="4">
    <location>
        <begin position="25"/>
        <end position="345"/>
    </location>
</feature>
<evidence type="ECO:0000259" key="5">
    <source>
        <dbReference type="Pfam" id="PF13505"/>
    </source>
</evidence>
<reference evidence="6 7" key="1">
    <citation type="submission" date="2024-11" db="EMBL/GenBank/DDBJ databases">
        <authorList>
            <person name="Mikucki A.G."/>
            <person name="Kahler C.M."/>
        </authorList>
    </citation>
    <scope>NUCLEOTIDE SEQUENCE [LARGE SCALE GENOMIC DNA]</scope>
    <source>
        <strain evidence="6 7">EXNM717</strain>
    </source>
</reference>
<evidence type="ECO:0000313" key="6">
    <source>
        <dbReference type="EMBL" id="MFK7642388.1"/>
    </source>
</evidence>
<evidence type="ECO:0000256" key="2">
    <source>
        <dbReference type="ARBA" id="ARBA00022729"/>
    </source>
</evidence>
<feature type="domain" description="Outer membrane protein beta-barrel" evidence="5">
    <location>
        <begin position="171"/>
        <end position="345"/>
    </location>
</feature>
<dbReference type="Proteomes" id="UP001621964">
    <property type="component" value="Unassembled WGS sequence"/>
</dbReference>
<feature type="region of interest" description="Disordered" evidence="3">
    <location>
        <begin position="146"/>
        <end position="174"/>
    </location>
</feature>
<evidence type="ECO:0000256" key="4">
    <source>
        <dbReference type="SAM" id="SignalP"/>
    </source>
</evidence>
<dbReference type="Gene3D" id="2.40.160.20">
    <property type="match status" value="1"/>
</dbReference>
<evidence type="ECO:0000256" key="3">
    <source>
        <dbReference type="SAM" id="MobiDB-lite"/>
    </source>
</evidence>
<evidence type="ECO:0000256" key="1">
    <source>
        <dbReference type="ARBA" id="ARBA00004442"/>
    </source>
</evidence>
<comment type="subcellular location">
    <subcellularLocation>
        <location evidence="1">Cell outer membrane</location>
    </subcellularLocation>
</comment>
<sequence>MKNIKLLSALAAVGASFVAFEAHAGMVSDAHGNVGYDTAEECDAAVQSGQAKFYESFTHKPTLKRPGETSVQAATIKDLGPQYRLGACDKGVGRRMGRDGVSKALQGKYIPFSPDMQVNVYLDASGKPTRASMQQCDNWFSGNAPRAVPLPPERAPEPAAEAAPVKNEPAAEKKAGARPYVFGTAGALRDGASVKRGNRRNKDRDTSAAGQVGAGVQFNEWLGGEVYYQGGDKQEYDAPENLGNEKVEVRNDTYGGRLTAGTKVAKKARVFAKAGVAGVRHKSKTAGAKDSDTKARATAGVGATVDVNDNWAVRADYDHYFKRNGDEDVKWKGADYLGVGAQYKF</sequence>
<gene>
    <name evidence="6" type="ORF">ACI43T_07750</name>
</gene>